<evidence type="ECO:0000313" key="1">
    <source>
        <dbReference type="EMBL" id="SUY47061.1"/>
    </source>
</evidence>
<dbReference type="AlphaFoldDB" id="A0A381J748"/>
<gene>
    <name evidence="1" type="ORF">NCTC9836_01388</name>
</gene>
<dbReference type="EMBL" id="UFWZ01000001">
    <property type="protein sequence ID" value="SUY47061.1"/>
    <property type="molecule type" value="Genomic_DNA"/>
</dbReference>
<accession>A0A381J748</accession>
<keyword evidence="2" id="KW-1185">Reference proteome</keyword>
<organism evidence="1 2">
    <name type="scientific">Clostridium putrefaciens</name>
    <dbReference type="NCBI Taxonomy" id="99675"/>
    <lineage>
        <taxon>Bacteria</taxon>
        <taxon>Bacillati</taxon>
        <taxon>Bacillota</taxon>
        <taxon>Clostridia</taxon>
        <taxon>Eubacteriales</taxon>
        <taxon>Clostridiaceae</taxon>
        <taxon>Clostridium</taxon>
    </lineage>
</organism>
<reference evidence="1 2" key="1">
    <citation type="submission" date="2018-06" db="EMBL/GenBank/DDBJ databases">
        <authorList>
            <consortium name="Pathogen Informatics"/>
            <person name="Doyle S."/>
        </authorList>
    </citation>
    <scope>NUCLEOTIDE SEQUENCE [LARGE SCALE GENOMIC DNA]</scope>
    <source>
        <strain evidence="1 2">NCTC9836</strain>
    </source>
</reference>
<sequence length="109" mass="12906">MEIEIIKKEKAKYERALERLESLYLFDDEAISEKDYIVKKNKIYDQLNEINGKFEELSSYSNVSELNLMKEISSFMLSKELLNYEYINYKNLVLNTGRGISKEFVTTII</sequence>
<dbReference type="OrthoDB" id="9781670at2"/>
<protein>
    <submittedName>
        <fullName evidence="1">Putative resolvase</fullName>
    </submittedName>
</protein>
<name>A0A381J748_9CLOT</name>
<dbReference type="RefSeq" id="WP_115641062.1">
    <property type="nucleotide sequence ID" value="NZ_UFWZ01000001.1"/>
</dbReference>
<evidence type="ECO:0000313" key="2">
    <source>
        <dbReference type="Proteomes" id="UP000254664"/>
    </source>
</evidence>
<proteinExistence type="predicted"/>
<dbReference type="Proteomes" id="UP000254664">
    <property type="component" value="Unassembled WGS sequence"/>
</dbReference>